<dbReference type="Gene3D" id="1.10.287.1490">
    <property type="match status" value="1"/>
</dbReference>
<evidence type="ECO:0000256" key="8">
    <source>
        <dbReference type="SAM" id="SignalP"/>
    </source>
</evidence>
<dbReference type="EMBL" id="JBJJXI010000108">
    <property type="protein sequence ID" value="KAL3391633.1"/>
    <property type="molecule type" value="Genomic_DNA"/>
</dbReference>
<name>A0ABD2WFB4_9HYME</name>
<evidence type="ECO:0000256" key="2">
    <source>
        <dbReference type="ARBA" id="ARBA00009316"/>
    </source>
</evidence>
<evidence type="ECO:0000256" key="1">
    <source>
        <dbReference type="ARBA" id="ARBA00004300"/>
    </source>
</evidence>
<keyword evidence="4 6" id="KW-0175">Coiled coil</keyword>
<evidence type="ECO:0000256" key="7">
    <source>
        <dbReference type="SAM" id="MobiDB-lite"/>
    </source>
</evidence>
<accession>A0ABD2WFB4</accession>
<comment type="subcellular location">
    <subcellularLocation>
        <location evidence="1">Cytoplasm</location>
        <location evidence="1">Cytoskeleton</location>
        <location evidence="1">Microtubule organizing center</location>
        <location evidence="1">Centrosome</location>
    </subcellularLocation>
</comment>
<feature type="coiled-coil region" evidence="6">
    <location>
        <begin position="239"/>
        <end position="268"/>
    </location>
</feature>
<evidence type="ECO:0000256" key="4">
    <source>
        <dbReference type="ARBA" id="ARBA00023054"/>
    </source>
</evidence>
<dbReference type="InterPro" id="IPR026099">
    <property type="entry name" value="Odf2-rel"/>
</dbReference>
<evidence type="ECO:0000256" key="6">
    <source>
        <dbReference type="SAM" id="Coils"/>
    </source>
</evidence>
<proteinExistence type="inferred from homology"/>
<evidence type="ECO:0000313" key="10">
    <source>
        <dbReference type="Proteomes" id="UP001627154"/>
    </source>
</evidence>
<feature type="coiled-coil region" evidence="6">
    <location>
        <begin position="45"/>
        <end position="79"/>
    </location>
</feature>
<feature type="coiled-coil region" evidence="6">
    <location>
        <begin position="464"/>
        <end position="519"/>
    </location>
</feature>
<dbReference type="PANTHER" id="PTHR23162">
    <property type="entry name" value="OUTER DENSE FIBER OF SPERM TAILS 2"/>
    <property type="match status" value="1"/>
</dbReference>
<dbReference type="PANTHER" id="PTHR23162:SF10">
    <property type="entry name" value="FI13205P"/>
    <property type="match status" value="1"/>
</dbReference>
<keyword evidence="10" id="KW-1185">Reference proteome</keyword>
<dbReference type="Proteomes" id="UP001627154">
    <property type="component" value="Unassembled WGS sequence"/>
</dbReference>
<keyword evidence="8" id="KW-0732">Signal</keyword>
<feature type="signal peptide" evidence="8">
    <location>
        <begin position="1"/>
        <end position="31"/>
    </location>
</feature>
<feature type="chain" id="PRO_5044801318" evidence="8">
    <location>
        <begin position="32"/>
        <end position="883"/>
    </location>
</feature>
<evidence type="ECO:0000313" key="9">
    <source>
        <dbReference type="EMBL" id="KAL3391633.1"/>
    </source>
</evidence>
<keyword evidence="5" id="KW-0206">Cytoskeleton</keyword>
<dbReference type="GO" id="GO:0005813">
    <property type="term" value="C:centrosome"/>
    <property type="evidence" value="ECO:0007669"/>
    <property type="project" value="UniProtKB-SubCell"/>
</dbReference>
<feature type="compositionally biased region" description="Low complexity" evidence="7">
    <location>
        <begin position="851"/>
        <end position="867"/>
    </location>
</feature>
<evidence type="ECO:0000256" key="3">
    <source>
        <dbReference type="ARBA" id="ARBA00022490"/>
    </source>
</evidence>
<dbReference type="AlphaFoldDB" id="A0ABD2WFB4"/>
<protein>
    <submittedName>
        <fullName evidence="9">Uncharacterized protein</fullName>
    </submittedName>
</protein>
<feature type="region of interest" description="Disordered" evidence="7">
    <location>
        <begin position="846"/>
        <end position="874"/>
    </location>
</feature>
<feature type="coiled-coil region" evidence="6">
    <location>
        <begin position="551"/>
        <end position="807"/>
    </location>
</feature>
<comment type="caution">
    <text evidence="9">The sequence shown here is derived from an EMBL/GenBank/DDBJ whole genome shotgun (WGS) entry which is preliminary data.</text>
</comment>
<sequence>MNFHFAMIRHNFTPVFLLFCCLALGVPVGQGHSSTSLVECLPFEDTAVMNEISQFQEEARRLKEEIQNLKAIIQRINQNDCLTKEMTSELSTVQGELAEKLCKMNSITRKLERLMGLVDPGTETFAKMFDMKPFPHDTVTCVDCPKKKKPCDTQSCASACNEDLLQCDKESCDTEPCKGGCDRYIFPEIDYPEDKLPRLIVCGNTEEDFPKIVVADSRPHSRETCPVKKTQESVCQLAKENTELESSKFQLERKLLEKDEELQRLQRKVCSLQAEMRAVQKMNTDLSTTVDCLVKNKPPPSSPCPKAPSCPAAPPSRSPCLPPKKSCAQTPMSGCGQPTQQKSRCCGGGNDMYEALRLHGGATACYSGGGGGGGYGAQSKSLGRNKGHERGNNIEDHVQNLCEQLSNIECEVRMMQGELTCKQNSQQDQTPCKVKCEDQSCTPAAPKKSARPCPPPPCPTAPQADCCESNLSELKEQYKRLQDDYKSKLCEVSQLRSNTDDLKRNAREAREERDRLEVQLCDALERIRNIEAERDRLLGCNEQMIEQEQALIIARQRFRETQDELEELRTMIRDQAEQLDEYRSKYLHAQQQVEEQRRQLDLMEMDNARMNENVTLEINRVKNQFQEKLAELAPLPEILKQTQIKLQETQQYRLVAERNCEDLSRELHETKDTIDDLQNKLNSALQANEELQEEKNDGGGIIEQLEVKNGQLRTENERQKNNVCRLEEQNKTLQKRLDEKTHEVTQLTSMLEQVREDSARQVARTKERCEAIKKSMQGQISDFEVQLAQCRAAAKTAQNERDEIRKKMQGQICNLNDALQQAQGRIRSLQGHVDFLKVSYSNVFGDNDPSDQPGCGQNDQQQQPDCGPTDDPSAGYDTCDCSY</sequence>
<comment type="similarity">
    <text evidence="2">Belongs to the ODF2 family.</text>
</comment>
<keyword evidence="3" id="KW-0963">Cytoplasm</keyword>
<organism evidence="9 10">
    <name type="scientific">Trichogramma kaykai</name>
    <dbReference type="NCBI Taxonomy" id="54128"/>
    <lineage>
        <taxon>Eukaryota</taxon>
        <taxon>Metazoa</taxon>
        <taxon>Ecdysozoa</taxon>
        <taxon>Arthropoda</taxon>
        <taxon>Hexapoda</taxon>
        <taxon>Insecta</taxon>
        <taxon>Pterygota</taxon>
        <taxon>Neoptera</taxon>
        <taxon>Endopterygota</taxon>
        <taxon>Hymenoptera</taxon>
        <taxon>Apocrita</taxon>
        <taxon>Proctotrupomorpha</taxon>
        <taxon>Chalcidoidea</taxon>
        <taxon>Trichogrammatidae</taxon>
        <taxon>Trichogramma</taxon>
    </lineage>
</organism>
<evidence type="ECO:0000256" key="5">
    <source>
        <dbReference type="ARBA" id="ARBA00023212"/>
    </source>
</evidence>
<reference evidence="9 10" key="1">
    <citation type="journal article" date="2024" name="bioRxiv">
        <title>A reference genome for Trichogramma kaykai: A tiny desert-dwelling parasitoid wasp with competing sex-ratio distorters.</title>
        <authorList>
            <person name="Culotta J."/>
            <person name="Lindsey A.R."/>
        </authorList>
    </citation>
    <scope>NUCLEOTIDE SEQUENCE [LARGE SCALE GENOMIC DNA]</scope>
    <source>
        <strain evidence="9 10">KSX58</strain>
    </source>
</reference>
<gene>
    <name evidence="9" type="ORF">TKK_013566</name>
</gene>